<organism evidence="3">
    <name type="scientific">Cladocopium goreaui</name>
    <dbReference type="NCBI Taxonomy" id="2562237"/>
    <lineage>
        <taxon>Eukaryota</taxon>
        <taxon>Sar</taxon>
        <taxon>Alveolata</taxon>
        <taxon>Dinophyceae</taxon>
        <taxon>Suessiales</taxon>
        <taxon>Symbiodiniaceae</taxon>
        <taxon>Cladocopium</taxon>
    </lineage>
</organism>
<evidence type="ECO:0000313" key="5">
    <source>
        <dbReference type="Proteomes" id="UP001152797"/>
    </source>
</evidence>
<proteinExistence type="predicted"/>
<evidence type="ECO:0000313" key="3">
    <source>
        <dbReference type="EMBL" id="CAI4007434.1"/>
    </source>
</evidence>
<reference evidence="3" key="1">
    <citation type="submission" date="2022-10" db="EMBL/GenBank/DDBJ databases">
        <authorList>
            <person name="Chen Y."/>
            <person name="Dougan E. K."/>
            <person name="Chan C."/>
            <person name="Rhodes N."/>
            <person name="Thang M."/>
        </authorList>
    </citation>
    <scope>NUCLEOTIDE SEQUENCE</scope>
</reference>
<evidence type="ECO:0000256" key="1">
    <source>
        <dbReference type="SAM" id="Coils"/>
    </source>
</evidence>
<dbReference type="OrthoDB" id="428906at2759"/>
<keyword evidence="5" id="KW-1185">Reference proteome</keyword>
<dbReference type="EMBL" id="CAMXCT030004046">
    <property type="protein sequence ID" value="CAL4794746.1"/>
    <property type="molecule type" value="Genomic_DNA"/>
</dbReference>
<dbReference type="AlphaFoldDB" id="A0A9P1DB66"/>
<evidence type="ECO:0000256" key="2">
    <source>
        <dbReference type="SAM" id="MobiDB-lite"/>
    </source>
</evidence>
<reference evidence="4 5" key="2">
    <citation type="submission" date="2024-05" db="EMBL/GenBank/DDBJ databases">
        <authorList>
            <person name="Chen Y."/>
            <person name="Shah S."/>
            <person name="Dougan E. K."/>
            <person name="Thang M."/>
            <person name="Chan C."/>
        </authorList>
    </citation>
    <scope>NUCLEOTIDE SEQUENCE [LARGE SCALE GENOMIC DNA]</scope>
</reference>
<feature type="compositionally biased region" description="Low complexity" evidence="2">
    <location>
        <begin position="381"/>
        <end position="390"/>
    </location>
</feature>
<keyword evidence="1" id="KW-0175">Coiled coil</keyword>
<name>A0A9P1DB66_9DINO</name>
<protein>
    <submittedName>
        <fullName evidence="3">Uncharacterized protein</fullName>
    </submittedName>
</protein>
<feature type="region of interest" description="Disordered" evidence="2">
    <location>
        <begin position="379"/>
        <end position="399"/>
    </location>
</feature>
<feature type="coiled-coil region" evidence="1">
    <location>
        <begin position="316"/>
        <end position="364"/>
    </location>
</feature>
<evidence type="ECO:0000313" key="4">
    <source>
        <dbReference type="EMBL" id="CAL4794746.1"/>
    </source>
</evidence>
<dbReference type="EMBL" id="CAMXCT020004046">
    <property type="protein sequence ID" value="CAL1160809.1"/>
    <property type="molecule type" value="Genomic_DNA"/>
</dbReference>
<dbReference type="Proteomes" id="UP001152797">
    <property type="component" value="Unassembled WGS sequence"/>
</dbReference>
<feature type="coiled-coil region" evidence="1">
    <location>
        <begin position="824"/>
        <end position="889"/>
    </location>
</feature>
<sequence length="934" mass="101909">MAPKKGTKRTAAVANVEEISEAKKIKEQIVKYRSPKPSDLEQKETLKAYGVSKTLYNGVVEALQHPLVDLTHSARDMLIASVLEGICVPANQRHEFQKSYVEMLAQTLQGVLSQLKMKVETGTEEVSRIEAAKTELQAQVLASDEALQKALETESKGKEDLAEATRAALAAKSKLSEQEKLRSEGDAAHDVANKEKADIEAALTEEFRLLRDGTADGDEAKAQYKKLEQVAKSSGMENSLLTALPTSMLKPPSERGSFDAMVVAQLQEGLTKRCTALAEQIQQGAPAAAERQAAVEGAMKDLEAAKVHQEKTAEMYLETQTALKACQDAKKEAEQKVEDAEPTLESAKKVLQEASLELENYQNYNWICFEDLKEHRLTEPEAAASEASEASEAKDVATAEPLTEAAVATAGSERPYQRCHAEWPEIVCPFAKGSCTQIRCQSHAFTHPSWLYSGVPKAWYILKVQAVCAEGKRKHRTQRQVSAPCARVCLEGRRVRKSCGMLNEKMQRAFPGPLRKMATLHCATSCTQAEVESKKGFGQGTKRTAAVAHVEVELPEAKKLKETLKAYGVSKTSYDAVVEALQHPLIDVSDSARDMLIASVLKGRGPGSQGGICVPVNQRHEFQNSYVEMLAQTLQGVLSKLKMKVETGTEEVSRIEAAKTELQAQVSASDEALQKALETESKGKEDFAEATGAARAAQTKLSELEKLRSEGDAAHDAAKKEKAQIEAALTEEFRVLRDGTDGDEAKAHYKKLEQVAKSSGMENSLLRVLPNSILKPPSKRGSFEAMVVVKLEEGLTKRCTALAEQIQQGEPAAAERQAAVEGAMKELEAAKVHEEKTAEMYRETQTALKACQDAKKEADQKVEEAEPTLQSAKKVLQEASVELENYQNYNWTCFEDLKDHRLTEPEAAASEASEAKDVATAEPLTEAAVATAGA</sequence>
<dbReference type="EMBL" id="CAMXCT010004046">
    <property type="protein sequence ID" value="CAI4007434.1"/>
    <property type="molecule type" value="Genomic_DNA"/>
</dbReference>
<feature type="region of interest" description="Disordered" evidence="2">
    <location>
        <begin position="904"/>
        <end position="934"/>
    </location>
</feature>
<comment type="caution">
    <text evidence="3">The sequence shown here is derived from an EMBL/GenBank/DDBJ whole genome shotgun (WGS) entry which is preliminary data.</text>
</comment>
<gene>
    <name evidence="3" type="ORF">C1SCF055_LOCUS32992</name>
</gene>
<accession>A0A9P1DB66</accession>